<reference evidence="1 2" key="1">
    <citation type="submission" date="2019-02" db="EMBL/GenBank/DDBJ databases">
        <authorList>
            <person name="Batt M."/>
            <person name="McKinney A."/>
            <person name="Svoboda C."/>
            <person name="Garlena R.A."/>
            <person name="Russell D.A."/>
            <person name="Pope W.H."/>
            <person name="Jacobs-Sera D."/>
            <person name="Hatfull G.F."/>
        </authorList>
    </citation>
    <scope>NUCLEOTIDE SEQUENCE [LARGE SCALE GENOMIC DNA]</scope>
</reference>
<evidence type="ECO:0000313" key="2">
    <source>
        <dbReference type="Proteomes" id="UP000292772"/>
    </source>
</evidence>
<dbReference type="GeneID" id="55011703"/>
<dbReference type="Proteomes" id="UP000292772">
    <property type="component" value="Segment"/>
</dbReference>
<dbReference type="RefSeq" id="YP_009820270.1">
    <property type="nucleotide sequence ID" value="NC_048165.1"/>
</dbReference>
<proteinExistence type="predicted"/>
<accession>A0A481VWK2</accession>
<dbReference type="EMBL" id="MK524510">
    <property type="protein sequence ID" value="QBI98118.1"/>
    <property type="molecule type" value="Genomic_DNA"/>
</dbReference>
<name>A0A481VWK2_9CAUD</name>
<gene>
    <name evidence="1" type="primary">35</name>
    <name evidence="1" type="ORF">SEA_FIREMAN_35</name>
</gene>
<sequence>MPVTAFLDYVYYMLTRNGEDQEVEKFRRNLWMPPKGVAPDARSPWSPEAETAAFRAVKAMTTGQAPTLDLSGGGS</sequence>
<evidence type="ECO:0000313" key="1">
    <source>
        <dbReference type="EMBL" id="QBI98118.1"/>
    </source>
</evidence>
<organism evidence="1 2">
    <name type="scientific">Microbacterium phage Fireman</name>
    <dbReference type="NCBI Taxonomy" id="2530118"/>
    <lineage>
        <taxon>Viruses</taxon>
        <taxon>Duplodnaviria</taxon>
        <taxon>Heunggongvirae</taxon>
        <taxon>Uroviricota</taxon>
        <taxon>Caudoviricetes</taxon>
        <taxon>Hodgkinviridae</taxon>
        <taxon>Metamorphoovirus</taxon>
        <taxon>Metamorphoovirus fireman</taxon>
    </lineage>
</organism>
<dbReference type="KEGG" id="vg:55011703"/>
<protein>
    <submittedName>
        <fullName evidence="1">Uncharacterized protein</fullName>
    </submittedName>
</protein>
<keyword evidence="2" id="KW-1185">Reference proteome</keyword>